<protein>
    <recommendedName>
        <fullName evidence="3">Reverse transcriptase domain-containing protein</fullName>
    </recommendedName>
</protein>
<name>A0AAG5D5C3_ANOAO</name>
<evidence type="ECO:0000313" key="1">
    <source>
        <dbReference type="EnsemblMetazoa" id="ENSAATROPP006346"/>
    </source>
</evidence>
<dbReference type="EnsemblMetazoa" id="ENSAATROPT007068">
    <property type="protein sequence ID" value="ENSAATROPP006346"/>
    <property type="gene ID" value="ENSAATROPG005759"/>
</dbReference>
<reference evidence="1" key="1">
    <citation type="submission" date="2024-04" db="UniProtKB">
        <authorList>
            <consortium name="EnsemblMetazoa"/>
        </authorList>
    </citation>
    <scope>IDENTIFICATION</scope>
    <source>
        <strain evidence="1">EBRO</strain>
    </source>
</reference>
<organism evidence="1 2">
    <name type="scientific">Anopheles atroparvus</name>
    <name type="common">European mosquito</name>
    <dbReference type="NCBI Taxonomy" id="41427"/>
    <lineage>
        <taxon>Eukaryota</taxon>
        <taxon>Metazoa</taxon>
        <taxon>Ecdysozoa</taxon>
        <taxon>Arthropoda</taxon>
        <taxon>Hexapoda</taxon>
        <taxon>Insecta</taxon>
        <taxon>Pterygota</taxon>
        <taxon>Neoptera</taxon>
        <taxon>Endopterygota</taxon>
        <taxon>Diptera</taxon>
        <taxon>Nematocera</taxon>
        <taxon>Culicoidea</taxon>
        <taxon>Culicidae</taxon>
        <taxon>Anophelinae</taxon>
        <taxon>Anopheles</taxon>
    </lineage>
</organism>
<proteinExistence type="predicted"/>
<keyword evidence="2" id="KW-1185">Reference proteome</keyword>
<sequence length="186" mass="20789">MEASSLRIAPVKTELVTISSLRQGHPRVPVNVGGCVRRSSLSIRYLGVMLHDHLLWNDHVASIAVRSERAARAITCLMRNHSGPGNSGRRLLAGFAASIMRYVTPVWHHGVTTTVNRWRLECVQRLLARRLACTFRRVRYCTAMLVAGLIPTTAGEIRQEGRRDTIARWQPRWDADAAEGSAQDGR</sequence>
<evidence type="ECO:0008006" key="3">
    <source>
        <dbReference type="Google" id="ProtNLM"/>
    </source>
</evidence>
<evidence type="ECO:0000313" key="2">
    <source>
        <dbReference type="Proteomes" id="UP000075880"/>
    </source>
</evidence>
<accession>A0AAG5D5C3</accession>
<dbReference type="AlphaFoldDB" id="A0AAG5D5C3"/>
<dbReference type="Proteomes" id="UP000075880">
    <property type="component" value="Unassembled WGS sequence"/>
</dbReference>